<dbReference type="RefSeq" id="XP_051034711.1">
    <property type="nucleotide sequence ID" value="XM_051178754.1"/>
</dbReference>
<dbReference type="CDD" id="cd15007">
    <property type="entry name" value="7tmA_GPR75"/>
    <property type="match status" value="1"/>
</dbReference>
<feature type="domain" description="G-protein coupled receptors family 1 profile" evidence="10">
    <location>
        <begin position="60"/>
        <end position="377"/>
    </location>
</feature>
<evidence type="ECO:0000256" key="3">
    <source>
        <dbReference type="ARBA" id="ARBA00022692"/>
    </source>
</evidence>
<keyword evidence="8" id="KW-0807">Transducer</keyword>
<protein>
    <submittedName>
        <fullName evidence="11">Gpr75 protein</fullName>
    </submittedName>
</protein>
<evidence type="ECO:0000313" key="12">
    <source>
        <dbReference type="Proteomes" id="UP001152836"/>
    </source>
</evidence>
<dbReference type="KEGG" id="prob:127217753"/>
<dbReference type="SUPFAM" id="SSF81321">
    <property type="entry name" value="Family A G protein-coupled receptor-like"/>
    <property type="match status" value="1"/>
</dbReference>
<dbReference type="GO" id="GO:0016493">
    <property type="term" value="F:C-C chemokine receptor activity"/>
    <property type="evidence" value="ECO:0007669"/>
    <property type="project" value="TreeGrafter"/>
</dbReference>
<dbReference type="PANTHER" id="PTHR24228">
    <property type="entry name" value="B2 BRADYKININ RECEPTOR/ANGIOTENSIN II RECEPTOR"/>
    <property type="match status" value="1"/>
</dbReference>
<evidence type="ECO:0000256" key="1">
    <source>
        <dbReference type="ARBA" id="ARBA00004651"/>
    </source>
</evidence>
<dbReference type="InterPro" id="IPR000276">
    <property type="entry name" value="GPCR_Rhodpsn"/>
</dbReference>
<gene>
    <name evidence="11" type="primary">Gpr75</name>
    <name evidence="11" type="ORF">PHOROB_LOCUS3522</name>
</gene>
<dbReference type="GO" id="GO:0005886">
    <property type="term" value="C:plasma membrane"/>
    <property type="evidence" value="ECO:0007669"/>
    <property type="project" value="UniProtKB-SubCell"/>
</dbReference>
<evidence type="ECO:0000313" key="11">
    <source>
        <dbReference type="EMBL" id="CAH6780092.1"/>
    </source>
</evidence>
<keyword evidence="5" id="KW-0297">G-protein coupled receptor</keyword>
<dbReference type="PROSITE" id="PS50262">
    <property type="entry name" value="G_PROTEIN_RECEP_F1_2"/>
    <property type="match status" value="1"/>
</dbReference>
<evidence type="ECO:0000256" key="6">
    <source>
        <dbReference type="ARBA" id="ARBA00023136"/>
    </source>
</evidence>
<proteinExistence type="predicted"/>
<feature type="transmembrane region" description="Helical" evidence="9">
    <location>
        <begin position="320"/>
        <end position="347"/>
    </location>
</feature>
<feature type="transmembrane region" description="Helical" evidence="9">
    <location>
        <begin position="353"/>
        <end position="377"/>
    </location>
</feature>
<reference evidence="11" key="1">
    <citation type="submission" date="2022-06" db="EMBL/GenBank/DDBJ databases">
        <authorList>
            <person name="Andreotti S."/>
            <person name="Wyler E."/>
        </authorList>
    </citation>
    <scope>NUCLEOTIDE SEQUENCE</scope>
</reference>
<feature type="transmembrane region" description="Helical" evidence="9">
    <location>
        <begin position="82"/>
        <end position="108"/>
    </location>
</feature>
<dbReference type="PANTHER" id="PTHR24228:SF55">
    <property type="entry name" value="G-PROTEIN COUPLED RECEPTOR 75-RELATED"/>
    <property type="match status" value="1"/>
</dbReference>
<dbReference type="GeneID" id="127217753"/>
<dbReference type="CTD" id="10936"/>
<keyword evidence="7" id="KW-0675">Receptor</keyword>
<keyword evidence="3 9" id="KW-0812">Transmembrane</keyword>
<feature type="transmembrane region" description="Helical" evidence="9">
    <location>
        <begin position="120"/>
        <end position="142"/>
    </location>
</feature>
<organism evidence="11 12">
    <name type="scientific">Phodopus roborovskii</name>
    <name type="common">Roborovski's desert hamster</name>
    <name type="synonym">Cricetulus roborovskii</name>
    <dbReference type="NCBI Taxonomy" id="109678"/>
    <lineage>
        <taxon>Eukaryota</taxon>
        <taxon>Metazoa</taxon>
        <taxon>Chordata</taxon>
        <taxon>Craniata</taxon>
        <taxon>Vertebrata</taxon>
        <taxon>Euteleostomi</taxon>
        <taxon>Mammalia</taxon>
        <taxon>Eutheria</taxon>
        <taxon>Euarchontoglires</taxon>
        <taxon>Glires</taxon>
        <taxon>Rodentia</taxon>
        <taxon>Myomorpha</taxon>
        <taxon>Muroidea</taxon>
        <taxon>Cricetidae</taxon>
        <taxon>Cricetinae</taxon>
        <taxon>Phodopus</taxon>
    </lineage>
</organism>
<feature type="transmembrane region" description="Helical" evidence="9">
    <location>
        <begin position="203"/>
        <end position="226"/>
    </location>
</feature>
<sequence length="541" mass="59893">MNSSVPLQNAPNATLLYMPPLQGGNHSTSLQEDIRGFIHTATLVTCTFLLAVIFCLGSYGNFIVFLSFFDPTFRKFRTNFDFMILNLSFCDLFICGVIAPMFTFVLFFSSASSIPDTFCFTFHLTSSGFIIMSLKVVAVIALHRLRMVLGKQPNCTASFSCILLLTLLLWATSFTLATLATLRTNKSHLCLPMSSLMAGEGKAILSLYVVDFAFCVAVVSVSYIMIAQTLRKNTQVKKCPPVITVDASKPQPFMEASVKGGGDPIQCTMPALYRNQNYNKLKHIQTHGYMKNPNQMQIPSANRFQLVSAINLSTAKDSKAVVTCVIIVLSVLMCCLPLGISLVQVVLSDNGSFILYQFELFGFTLIFFKSGLNPFIYSRNSAGLRRKVLWCLQYVGLGFLCCKQKTRLRAMGKGNLEINRNKSSHHETNSAYMLSPKPQKKFVDQACGPSHSKENVVSPKVSAGHQHCGQSSSTPINTRIEPYYSIYNSSPSQEESSLGKLQTANSFGFASSYFAMHYYTTNDLMQEYDSTSAKQIPIPSV</sequence>
<dbReference type="Gene3D" id="1.20.1070.10">
    <property type="entry name" value="Rhodopsin 7-helix transmembrane proteins"/>
    <property type="match status" value="1"/>
</dbReference>
<dbReference type="Proteomes" id="UP001152836">
    <property type="component" value="Unassembled WGS sequence"/>
</dbReference>
<comment type="caution">
    <text evidence="11">The sequence shown here is derived from an EMBL/GenBank/DDBJ whole genome shotgun (WGS) entry which is preliminary data.</text>
</comment>
<dbReference type="Pfam" id="PF00001">
    <property type="entry name" value="7tm_1"/>
    <property type="match status" value="1"/>
</dbReference>
<keyword evidence="2" id="KW-1003">Cell membrane</keyword>
<comment type="subcellular location">
    <subcellularLocation>
        <location evidence="1">Cell membrane</location>
        <topology evidence="1">Multi-pass membrane protein</topology>
    </subcellularLocation>
</comment>
<feature type="transmembrane region" description="Helical" evidence="9">
    <location>
        <begin position="37"/>
        <end position="70"/>
    </location>
</feature>
<dbReference type="InterPro" id="IPR017452">
    <property type="entry name" value="GPCR_Rhodpsn_7TM"/>
</dbReference>
<evidence type="ECO:0000259" key="10">
    <source>
        <dbReference type="PROSITE" id="PS50262"/>
    </source>
</evidence>
<keyword evidence="4 9" id="KW-1133">Transmembrane helix</keyword>
<accession>A0AAU9Z0A4</accession>
<dbReference type="AlphaFoldDB" id="A0AAU9Z0A4"/>
<evidence type="ECO:0000256" key="4">
    <source>
        <dbReference type="ARBA" id="ARBA00022989"/>
    </source>
</evidence>
<name>A0AAU9Z0A4_PHORO</name>
<evidence type="ECO:0000256" key="8">
    <source>
        <dbReference type="ARBA" id="ARBA00023224"/>
    </source>
</evidence>
<evidence type="ECO:0000256" key="5">
    <source>
        <dbReference type="ARBA" id="ARBA00023040"/>
    </source>
</evidence>
<feature type="transmembrane region" description="Helical" evidence="9">
    <location>
        <begin position="162"/>
        <end position="183"/>
    </location>
</feature>
<evidence type="ECO:0000256" key="2">
    <source>
        <dbReference type="ARBA" id="ARBA00022475"/>
    </source>
</evidence>
<keyword evidence="12" id="KW-1185">Reference proteome</keyword>
<dbReference type="EMBL" id="CALSGD010000804">
    <property type="protein sequence ID" value="CAH6780092.1"/>
    <property type="molecule type" value="Genomic_DNA"/>
</dbReference>
<evidence type="ECO:0000256" key="9">
    <source>
        <dbReference type="SAM" id="Phobius"/>
    </source>
</evidence>
<evidence type="ECO:0000256" key="7">
    <source>
        <dbReference type="ARBA" id="ARBA00023170"/>
    </source>
</evidence>
<dbReference type="PRINTS" id="PR00237">
    <property type="entry name" value="GPCRRHODOPSN"/>
</dbReference>
<keyword evidence="6 9" id="KW-0472">Membrane</keyword>